<organism evidence="13 14">
    <name type="scientific">Corynebacterium pseudodiphtheriticum</name>
    <dbReference type="NCBI Taxonomy" id="37637"/>
    <lineage>
        <taxon>Bacteria</taxon>
        <taxon>Bacillati</taxon>
        <taxon>Actinomycetota</taxon>
        <taxon>Actinomycetes</taxon>
        <taxon>Mycobacteriales</taxon>
        <taxon>Corynebacteriaceae</taxon>
        <taxon>Corynebacterium</taxon>
    </lineage>
</organism>
<feature type="active site" description="Nucleophile" evidence="9">
    <location>
        <position position="35"/>
    </location>
</feature>
<dbReference type="PROSITE" id="PS00194">
    <property type="entry name" value="THIOREDOXIN_1"/>
    <property type="match status" value="1"/>
</dbReference>
<feature type="domain" description="Thioredoxin" evidence="11">
    <location>
        <begin position="1"/>
        <end position="107"/>
    </location>
</feature>
<keyword evidence="6 10" id="KW-0676">Redox-active center</keyword>
<dbReference type="EMBL" id="JASNVH010000007">
    <property type="protein sequence ID" value="MDK4306993.1"/>
    <property type="molecule type" value="Genomic_DNA"/>
</dbReference>
<evidence type="ECO:0000256" key="9">
    <source>
        <dbReference type="PIRSR" id="PIRSR000077-1"/>
    </source>
</evidence>
<keyword evidence="15" id="KW-1185">Reference proteome</keyword>
<dbReference type="InterPro" id="IPR017937">
    <property type="entry name" value="Thioredoxin_CS"/>
</dbReference>
<dbReference type="GO" id="GO:0015035">
    <property type="term" value="F:protein-disulfide reductase activity"/>
    <property type="evidence" value="ECO:0007669"/>
    <property type="project" value="UniProtKB-UniRule"/>
</dbReference>
<dbReference type="Pfam" id="PF00085">
    <property type="entry name" value="Thioredoxin"/>
    <property type="match status" value="1"/>
</dbReference>
<dbReference type="SUPFAM" id="SSF52833">
    <property type="entry name" value="Thioredoxin-like"/>
    <property type="match status" value="1"/>
</dbReference>
<dbReference type="FunFam" id="3.40.30.10:FF:000001">
    <property type="entry name" value="Thioredoxin"/>
    <property type="match status" value="1"/>
</dbReference>
<keyword evidence="3" id="KW-0813">Transport</keyword>
<evidence type="ECO:0000256" key="6">
    <source>
        <dbReference type="ARBA" id="ARBA00023284"/>
    </source>
</evidence>
<dbReference type="GeneID" id="42781981"/>
<accession>A0AAP4BPK7</accession>
<keyword evidence="5 10" id="KW-1015">Disulfide bond</keyword>
<dbReference type="InterPro" id="IPR005746">
    <property type="entry name" value="Thioredoxin"/>
</dbReference>
<evidence type="ECO:0000256" key="4">
    <source>
        <dbReference type="ARBA" id="ARBA00022982"/>
    </source>
</evidence>
<feature type="site" description="Contributes to redox potential value" evidence="9">
    <location>
        <position position="33"/>
    </location>
</feature>
<evidence type="ECO:0000259" key="11">
    <source>
        <dbReference type="PROSITE" id="PS51352"/>
    </source>
</evidence>
<gene>
    <name evidence="13" type="primary">trxA</name>
    <name evidence="12" type="ORF">QPX23_01780</name>
    <name evidence="13" type="ORF">QPX42_05465</name>
</gene>
<evidence type="ECO:0000313" key="14">
    <source>
        <dbReference type="Proteomes" id="UP001224412"/>
    </source>
</evidence>
<reference evidence="13 15" key="1">
    <citation type="submission" date="2023-05" db="EMBL/GenBank/DDBJ databases">
        <title>Metabolic capabilities are highly conserved among human nasal-associated Corynebacterium species in pangenomic analyses.</title>
        <authorList>
            <person name="Tran T.H."/>
            <person name="Roberts A.Q."/>
            <person name="Escapa I.F."/>
            <person name="Gao W."/>
            <person name="Conlan S."/>
            <person name="Kong H."/>
            <person name="Segre J.A."/>
            <person name="Kelly M.S."/>
            <person name="Lemon K.P."/>
        </authorList>
    </citation>
    <scope>NUCLEOTIDE SEQUENCE</scope>
    <source>
        <strain evidence="13">KPL2773</strain>
        <strain evidence="12 15">KPL3772</strain>
    </source>
</reference>
<dbReference type="Proteomes" id="UP001224412">
    <property type="component" value="Unassembled WGS sequence"/>
</dbReference>
<dbReference type="PIRSF" id="PIRSF000077">
    <property type="entry name" value="Thioredoxin"/>
    <property type="match status" value="1"/>
</dbReference>
<evidence type="ECO:0000256" key="1">
    <source>
        <dbReference type="ARBA" id="ARBA00003318"/>
    </source>
</evidence>
<protein>
    <recommendedName>
        <fullName evidence="7 8">Thioredoxin</fullName>
    </recommendedName>
</protein>
<dbReference type="AlphaFoldDB" id="A0AAP4BPK7"/>
<evidence type="ECO:0000313" key="13">
    <source>
        <dbReference type="EMBL" id="MDK4306993.1"/>
    </source>
</evidence>
<dbReference type="GO" id="GO:0005737">
    <property type="term" value="C:cytoplasm"/>
    <property type="evidence" value="ECO:0007669"/>
    <property type="project" value="TreeGrafter"/>
</dbReference>
<dbReference type="RefSeq" id="WP_021353377.1">
    <property type="nucleotide sequence ID" value="NZ_CP051667.1"/>
</dbReference>
<dbReference type="EMBL" id="JASNUQ010000002">
    <property type="protein sequence ID" value="MDK4289467.1"/>
    <property type="molecule type" value="Genomic_DNA"/>
</dbReference>
<proteinExistence type="inferred from homology"/>
<feature type="site" description="Contributes to redox potential value" evidence="9">
    <location>
        <position position="34"/>
    </location>
</feature>
<dbReference type="PANTHER" id="PTHR45663">
    <property type="entry name" value="GEO12009P1"/>
    <property type="match status" value="1"/>
</dbReference>
<dbReference type="Gene3D" id="3.40.30.10">
    <property type="entry name" value="Glutaredoxin"/>
    <property type="match status" value="1"/>
</dbReference>
<dbReference type="NCBIfam" id="TIGR01068">
    <property type="entry name" value="thioredoxin"/>
    <property type="match status" value="1"/>
</dbReference>
<dbReference type="Proteomes" id="UP001239759">
    <property type="component" value="Unassembled WGS sequence"/>
</dbReference>
<feature type="active site" description="Nucleophile" evidence="9">
    <location>
        <position position="32"/>
    </location>
</feature>
<name>A0AAP4BPK7_9CORY</name>
<evidence type="ECO:0000256" key="3">
    <source>
        <dbReference type="ARBA" id="ARBA00022448"/>
    </source>
</evidence>
<comment type="similarity">
    <text evidence="2 8">Belongs to the thioredoxin family.</text>
</comment>
<evidence type="ECO:0000256" key="10">
    <source>
        <dbReference type="PIRSR" id="PIRSR000077-4"/>
    </source>
</evidence>
<evidence type="ECO:0000256" key="5">
    <source>
        <dbReference type="ARBA" id="ARBA00023157"/>
    </source>
</evidence>
<dbReference type="PANTHER" id="PTHR45663:SF11">
    <property type="entry name" value="GEO12009P1"/>
    <property type="match status" value="1"/>
</dbReference>
<sequence length="107" mass="11728">MSNTIDITSQTFKSEVVESDVPVIVDFWAQWCGPCKKLGPVLDEIAAEYDGKIKVAKVDVDTERTLAAMFQVMSIPSVMIYSGGSKVDEFTGNLPKKQIISKVEAVL</sequence>
<evidence type="ECO:0000313" key="12">
    <source>
        <dbReference type="EMBL" id="MDK4289467.1"/>
    </source>
</evidence>
<dbReference type="PRINTS" id="PR00421">
    <property type="entry name" value="THIOREDOXIN"/>
</dbReference>
<dbReference type="PROSITE" id="PS51352">
    <property type="entry name" value="THIOREDOXIN_2"/>
    <property type="match status" value="1"/>
</dbReference>
<evidence type="ECO:0000313" key="15">
    <source>
        <dbReference type="Proteomes" id="UP001239759"/>
    </source>
</evidence>
<dbReference type="InterPro" id="IPR036249">
    <property type="entry name" value="Thioredoxin-like_sf"/>
</dbReference>
<feature type="disulfide bond" description="Redox-active" evidence="10">
    <location>
        <begin position="32"/>
        <end position="35"/>
    </location>
</feature>
<evidence type="ECO:0000256" key="2">
    <source>
        <dbReference type="ARBA" id="ARBA00008987"/>
    </source>
</evidence>
<dbReference type="InterPro" id="IPR013766">
    <property type="entry name" value="Thioredoxin_domain"/>
</dbReference>
<dbReference type="CDD" id="cd02947">
    <property type="entry name" value="TRX_family"/>
    <property type="match status" value="1"/>
</dbReference>
<evidence type="ECO:0000256" key="7">
    <source>
        <dbReference type="NCBIfam" id="TIGR01068"/>
    </source>
</evidence>
<feature type="site" description="Deprotonates C-terminal active site Cys" evidence="9">
    <location>
        <position position="26"/>
    </location>
</feature>
<comment type="function">
    <text evidence="1">Participates in various redox reactions through the reversible oxidation of its active center dithiol to a disulfide and catalyzes dithiol-disulfide exchange reactions.</text>
</comment>
<comment type="caution">
    <text evidence="13">The sequence shown here is derived from an EMBL/GenBank/DDBJ whole genome shotgun (WGS) entry which is preliminary data.</text>
</comment>
<evidence type="ECO:0000256" key="8">
    <source>
        <dbReference type="PIRNR" id="PIRNR000077"/>
    </source>
</evidence>
<keyword evidence="4" id="KW-0249">Electron transport</keyword>